<dbReference type="InterPro" id="IPR002501">
    <property type="entry name" value="PsdUridine_synth_N"/>
</dbReference>
<comment type="function">
    <text evidence="5">Responsible for synthesis of pseudouridine from uracil-55 in the psi GC loop of transfer RNAs.</text>
</comment>
<dbReference type="AlphaFoldDB" id="A0A1M6KGY8"/>
<evidence type="ECO:0000259" key="7">
    <source>
        <dbReference type="Pfam" id="PF16198"/>
    </source>
</evidence>
<dbReference type="GO" id="GO:0031119">
    <property type="term" value="P:tRNA pseudouridine synthesis"/>
    <property type="evidence" value="ECO:0007669"/>
    <property type="project" value="UniProtKB-UniRule"/>
</dbReference>
<dbReference type="PANTHER" id="PTHR13767">
    <property type="entry name" value="TRNA-PSEUDOURIDINE SYNTHASE"/>
    <property type="match status" value="1"/>
</dbReference>
<organism evidence="8 9">
    <name type="scientific">Malonomonas rubra DSM 5091</name>
    <dbReference type="NCBI Taxonomy" id="1122189"/>
    <lineage>
        <taxon>Bacteria</taxon>
        <taxon>Pseudomonadati</taxon>
        <taxon>Thermodesulfobacteriota</taxon>
        <taxon>Desulfuromonadia</taxon>
        <taxon>Desulfuromonadales</taxon>
        <taxon>Geopsychrobacteraceae</taxon>
        <taxon>Malonomonas</taxon>
    </lineage>
</organism>
<dbReference type="RefSeq" id="WP_244151878.1">
    <property type="nucleotide sequence ID" value="NZ_FQZT01000010.1"/>
</dbReference>
<feature type="domain" description="Pseudouridine synthase II N-terminal" evidence="6">
    <location>
        <begin position="18"/>
        <end position="166"/>
    </location>
</feature>
<comment type="catalytic activity">
    <reaction evidence="1 5">
        <text>uridine(55) in tRNA = pseudouridine(55) in tRNA</text>
        <dbReference type="Rhea" id="RHEA:42532"/>
        <dbReference type="Rhea" id="RHEA-COMP:10101"/>
        <dbReference type="Rhea" id="RHEA-COMP:10102"/>
        <dbReference type="ChEBI" id="CHEBI:65314"/>
        <dbReference type="ChEBI" id="CHEBI:65315"/>
        <dbReference type="EC" id="5.4.99.25"/>
    </reaction>
</comment>
<dbReference type="InterPro" id="IPR020103">
    <property type="entry name" value="PsdUridine_synth_cat_dom_sf"/>
</dbReference>
<dbReference type="Pfam" id="PF16198">
    <property type="entry name" value="TruB_C_2"/>
    <property type="match status" value="1"/>
</dbReference>
<accession>A0A1M6KGY8</accession>
<dbReference type="InterPro" id="IPR032819">
    <property type="entry name" value="TruB_C"/>
</dbReference>
<evidence type="ECO:0000256" key="4">
    <source>
        <dbReference type="ARBA" id="ARBA00023235"/>
    </source>
</evidence>
<feature type="domain" description="tRNA pseudouridylate synthase B C-terminal" evidence="7">
    <location>
        <begin position="167"/>
        <end position="208"/>
    </location>
</feature>
<dbReference type="GO" id="GO:1990481">
    <property type="term" value="P:mRNA pseudouridine synthesis"/>
    <property type="evidence" value="ECO:0007669"/>
    <property type="project" value="TreeGrafter"/>
</dbReference>
<dbReference type="Gene3D" id="3.30.2350.10">
    <property type="entry name" value="Pseudouridine synthase"/>
    <property type="match status" value="1"/>
</dbReference>
<evidence type="ECO:0000256" key="5">
    <source>
        <dbReference type="HAMAP-Rule" id="MF_01080"/>
    </source>
</evidence>
<dbReference type="NCBIfam" id="TIGR00431">
    <property type="entry name" value="TruB"/>
    <property type="match status" value="1"/>
</dbReference>
<evidence type="ECO:0000313" key="8">
    <source>
        <dbReference type="EMBL" id="SHJ58142.1"/>
    </source>
</evidence>
<feature type="active site" description="Nucleophile" evidence="5">
    <location>
        <position position="33"/>
    </location>
</feature>
<keyword evidence="9" id="KW-1185">Reference proteome</keyword>
<gene>
    <name evidence="5" type="primary">truB</name>
    <name evidence="8" type="ORF">SAMN02745165_02712</name>
</gene>
<reference evidence="8 9" key="1">
    <citation type="submission" date="2016-11" db="EMBL/GenBank/DDBJ databases">
        <authorList>
            <person name="Jaros S."/>
            <person name="Januszkiewicz K."/>
            <person name="Wedrychowicz H."/>
        </authorList>
    </citation>
    <scope>NUCLEOTIDE SEQUENCE [LARGE SCALE GENOMIC DNA]</scope>
    <source>
        <strain evidence="8 9">DSM 5091</strain>
    </source>
</reference>
<dbReference type="InterPro" id="IPR014780">
    <property type="entry name" value="tRNA_psdUridine_synth_TruB"/>
</dbReference>
<dbReference type="EMBL" id="FQZT01000010">
    <property type="protein sequence ID" value="SHJ58142.1"/>
    <property type="molecule type" value="Genomic_DNA"/>
</dbReference>
<evidence type="ECO:0000256" key="3">
    <source>
        <dbReference type="ARBA" id="ARBA00022694"/>
    </source>
</evidence>
<dbReference type="CDD" id="cd02573">
    <property type="entry name" value="PseudoU_synth_EcTruB"/>
    <property type="match status" value="1"/>
</dbReference>
<keyword evidence="3 5" id="KW-0819">tRNA processing</keyword>
<dbReference type="SUPFAM" id="SSF55120">
    <property type="entry name" value="Pseudouridine synthase"/>
    <property type="match status" value="1"/>
</dbReference>
<dbReference type="PANTHER" id="PTHR13767:SF2">
    <property type="entry name" value="PSEUDOURIDYLATE SYNTHASE TRUB1"/>
    <property type="match status" value="1"/>
</dbReference>
<evidence type="ECO:0000313" key="9">
    <source>
        <dbReference type="Proteomes" id="UP000184171"/>
    </source>
</evidence>
<comment type="similarity">
    <text evidence="2 5">Belongs to the pseudouridine synthase TruB family. Type 1 subfamily.</text>
</comment>
<evidence type="ECO:0000256" key="1">
    <source>
        <dbReference type="ARBA" id="ARBA00000385"/>
    </source>
</evidence>
<evidence type="ECO:0000259" key="6">
    <source>
        <dbReference type="Pfam" id="PF01509"/>
    </source>
</evidence>
<dbReference type="Pfam" id="PF01509">
    <property type="entry name" value="TruB_N"/>
    <property type="match status" value="1"/>
</dbReference>
<dbReference type="GO" id="GO:0160148">
    <property type="term" value="F:tRNA pseudouridine(55) synthase activity"/>
    <property type="evidence" value="ECO:0007669"/>
    <property type="project" value="UniProtKB-EC"/>
</dbReference>
<protein>
    <recommendedName>
        <fullName evidence="5">tRNA pseudouridine synthase B</fullName>
        <ecNumber evidence="5">5.4.99.25</ecNumber>
    </recommendedName>
    <alternativeName>
        <fullName evidence="5">tRNA pseudouridine(55) synthase</fullName>
        <shortName evidence="5">Psi55 synthase</shortName>
    </alternativeName>
    <alternativeName>
        <fullName evidence="5">tRNA pseudouridylate synthase</fullName>
    </alternativeName>
    <alternativeName>
        <fullName evidence="5">tRNA-uridine isomerase</fullName>
    </alternativeName>
</protein>
<dbReference type="EC" id="5.4.99.25" evidence="5"/>
<name>A0A1M6KGY8_MALRU</name>
<dbReference type="HAMAP" id="MF_01080">
    <property type="entry name" value="TruB_bact"/>
    <property type="match status" value="1"/>
</dbReference>
<dbReference type="GO" id="GO:0003723">
    <property type="term" value="F:RNA binding"/>
    <property type="evidence" value="ECO:0007669"/>
    <property type="project" value="InterPro"/>
</dbReference>
<dbReference type="FunFam" id="3.30.2350.10:FF:000011">
    <property type="entry name" value="tRNA pseudouridine synthase B"/>
    <property type="match status" value="1"/>
</dbReference>
<evidence type="ECO:0000256" key="2">
    <source>
        <dbReference type="ARBA" id="ARBA00005642"/>
    </source>
</evidence>
<keyword evidence="4 5" id="KW-0413">Isomerase</keyword>
<dbReference type="STRING" id="1122189.SAMN02745165_02712"/>
<dbReference type="Proteomes" id="UP000184171">
    <property type="component" value="Unassembled WGS sequence"/>
</dbReference>
<sequence length="296" mass="32351">MIDKPAGLSSHDVVRHVRRICKTRKVGHAGTLDPLATGVLPVAVNDGTKVLQFLFADNKSYRATLKLGVATDTLDSEGEVLAVKDVPELSPAQLDAVCEKFRGDIMQVPPMYSALKKNGVPLYKLAREGKEVEREARPVTISKLEIIAVDFPFVTIDVDCSKGTYIRTLIDDIGAELGCGAHMTALRRTRSGLFHIDECVTLDQLKTAEGELPGLLSMDAALAEHPAVNVRNEAVSSLRCGVPPTREQTMCETEITDGQMVRLQIKGSLAAMARFAPQRKKEKRGDFELIRVFVGQ</sequence>
<proteinExistence type="inferred from homology"/>